<evidence type="ECO:0000256" key="14">
    <source>
        <dbReference type="ARBA" id="ARBA00022833"/>
    </source>
</evidence>
<evidence type="ECO:0000256" key="19">
    <source>
        <dbReference type="ARBA" id="ARBA00030729"/>
    </source>
</evidence>
<evidence type="ECO:0000256" key="1">
    <source>
        <dbReference type="ARBA" id="ARBA00000402"/>
    </source>
</evidence>
<gene>
    <name evidence="26" type="ORF">BEMITA_LOCUS10157</name>
</gene>
<evidence type="ECO:0000256" key="13">
    <source>
        <dbReference type="ARBA" id="ARBA00022801"/>
    </source>
</evidence>
<dbReference type="InterPro" id="IPR036866">
    <property type="entry name" value="RibonucZ/Hydroxyglut_hydro"/>
</dbReference>
<evidence type="ECO:0000256" key="6">
    <source>
        <dbReference type="ARBA" id="ARBA00012477"/>
    </source>
</evidence>
<evidence type="ECO:0000256" key="9">
    <source>
        <dbReference type="ARBA" id="ARBA00022694"/>
    </source>
</evidence>
<evidence type="ECO:0000256" key="12">
    <source>
        <dbReference type="ARBA" id="ARBA00022759"/>
    </source>
</evidence>
<dbReference type="InterPro" id="IPR027794">
    <property type="entry name" value="tRNase_Z_dom"/>
</dbReference>
<comment type="similarity">
    <text evidence="5">Belongs to the RNase Z family.</text>
</comment>
<evidence type="ECO:0000256" key="10">
    <source>
        <dbReference type="ARBA" id="ARBA00022722"/>
    </source>
</evidence>
<dbReference type="EC" id="3.1.26.11" evidence="6"/>
<keyword evidence="10" id="KW-0540">Nuclease</keyword>
<accession>A0A9P0F4E9</accession>
<dbReference type="PANTHER" id="PTHR12553">
    <property type="entry name" value="ZINC PHOSPHODIESTERASE ELAC PROTEIN 2"/>
    <property type="match status" value="1"/>
</dbReference>
<comment type="subcellular location">
    <subcellularLocation>
        <location evidence="4">Mitochondrion matrix</location>
    </subcellularLocation>
    <subcellularLocation>
        <location evidence="3">Nucleus</location>
    </subcellularLocation>
</comment>
<evidence type="ECO:0000256" key="4">
    <source>
        <dbReference type="ARBA" id="ARBA00004305"/>
    </source>
</evidence>
<feature type="domain" description="tRNase Z endonuclease" evidence="25">
    <location>
        <begin position="78"/>
        <end position="125"/>
    </location>
</feature>
<keyword evidence="8" id="KW-0597">Phosphoprotein</keyword>
<proteinExistence type="inferred from homology"/>
<dbReference type="Pfam" id="PF13691">
    <property type="entry name" value="Lactamase_B_4"/>
    <property type="match status" value="1"/>
</dbReference>
<sequence length="871" mass="97432">MQPYYIRCTYTCVSAIGSVILRFNAPQSKLHLIMPKNYSHHEALKEQRLARKQKLQKYIPGTVKLYVLGSGSKGSPKSLYLFTGVNSYLFNCGEGVQRLANEHKRKLSKLEHVFITRPAWSNIGGLPGLALTVQDVGLPKITLHGPDGLDMIVPATRRFIVLNHLSVEVANCSRFGEFEDNILKIKYVSLHAGDSFCNEADLKSSNQAEPPILMEDDTDYYGHERSPQSEKSNSHDNSKSENALKRKDIAQASHQEAKKMKTSSGSITMAFICQLNPKPGVLNVKKCVERNVPVGPLLGFLKAGKNVTLPSGEIVKAEEVKGPDDPGPIIIVVDCPTVAFVDSLINESSFEKYQKNGDKDDIAYLVAHFSPPEVMKDPRYESWMRKFSPTTKHLLLNESNHCMGSTAVHEVQQKLNLFDANVFPLLKDTMIRLDHSENEDGSNSSNGRIPNPRLNENIDSETVIDGSSNDDSNTINVSHSEGLSESSKAQVMNSESLSIVQGRTLLCAELRPTLNVDTEFCPVLTPEKYLEEAFSIDGFKEKLDEFHENLKSLPTDSRDYPRVLFLGTGSSIPNKVRNTSGILVEINAEACMLLDCGEGTYSQLVRFFGESDSDRILSKLKAIYVSHLHADHHLGLIGLLQARRKALPKENFSPIFLIAPHQIMSWMTLYHYNFEPVLSDFTLIPNVDLSPTNGCSEMSEERKTLLETFGLTLIQTIGVKHCVHSFGVSLTHSSGWKMTYSGDTMPCDSLVQIGMDSDLLIHEATMEDELSGEALIKMHSTTSQAIDIGRKMKAKFTLLTHFSQRYAKIPNLTNHYEDVGVAFDNMQVRLSDLKKLPLMIPALQVLFGEYLEEMKQKSRKRQLREEKRYSN</sequence>
<dbReference type="Pfam" id="PF23023">
    <property type="entry name" value="Anti-Pycsar_Apyc1"/>
    <property type="match status" value="1"/>
</dbReference>
<evidence type="ECO:0000256" key="22">
    <source>
        <dbReference type="ARBA" id="ARBA00046098"/>
    </source>
</evidence>
<evidence type="ECO:0000256" key="15">
    <source>
        <dbReference type="ARBA" id="ARBA00022946"/>
    </source>
</evidence>
<keyword evidence="15" id="KW-0809">Transit peptide</keyword>
<keyword evidence="14" id="KW-0862">Zinc</keyword>
<evidence type="ECO:0000256" key="8">
    <source>
        <dbReference type="ARBA" id="ARBA00022553"/>
    </source>
</evidence>
<keyword evidence="16" id="KW-0496">Mitochondrion</keyword>
<protein>
    <recommendedName>
        <fullName evidence="7">Zinc phosphodiesterase ELAC protein 2</fullName>
        <ecNumber evidence="6">3.1.26.11</ecNumber>
    </recommendedName>
    <alternativeName>
        <fullName evidence="21">ElaC homolog protein 2</fullName>
    </alternativeName>
    <alternativeName>
        <fullName evidence="19">Ribonuclease Z 2</fullName>
    </alternativeName>
    <alternativeName>
        <fullName evidence="20">tRNA 3 endonuclease 2</fullName>
    </alternativeName>
    <alternativeName>
        <fullName evidence="18">tRNase Z 2</fullName>
    </alternativeName>
</protein>
<keyword evidence="9" id="KW-0819">tRNA processing</keyword>
<evidence type="ECO:0000256" key="17">
    <source>
        <dbReference type="ARBA" id="ARBA00023242"/>
    </source>
</evidence>
<dbReference type="GO" id="GO:0042645">
    <property type="term" value="C:mitochondrial nucleoid"/>
    <property type="evidence" value="ECO:0007669"/>
    <property type="project" value="UniProtKB-ARBA"/>
</dbReference>
<feature type="compositionally biased region" description="Basic and acidic residues" evidence="24">
    <location>
        <begin position="220"/>
        <end position="243"/>
    </location>
</feature>
<keyword evidence="27" id="KW-1185">Reference proteome</keyword>
<dbReference type="InterPro" id="IPR047151">
    <property type="entry name" value="RNZ2-like"/>
</dbReference>
<evidence type="ECO:0000256" key="5">
    <source>
        <dbReference type="ARBA" id="ARBA00007823"/>
    </source>
</evidence>
<dbReference type="SUPFAM" id="SSF56281">
    <property type="entry name" value="Metallo-hydrolase/oxidoreductase"/>
    <property type="match status" value="2"/>
</dbReference>
<dbReference type="KEGG" id="btab:109043690"/>
<comment type="cofactor">
    <cofactor evidence="2">
        <name>Zn(2+)</name>
        <dbReference type="ChEBI" id="CHEBI:29105"/>
    </cofactor>
</comment>
<comment type="subunit">
    <text evidence="23">Homodimer. Interacts with PTCD1.</text>
</comment>
<comment type="catalytic activity">
    <reaction evidence="1">
        <text>Endonucleolytic cleavage of RNA, removing extra 3' nucleotides from tRNA precursor, generating 3' termini of tRNAs. A 3'-hydroxy group is left at the tRNA terminus and a 5'-phosphoryl group is left at the trailer molecule.</text>
        <dbReference type="EC" id="3.1.26.11"/>
    </reaction>
</comment>
<dbReference type="EMBL" id="OU963867">
    <property type="protein sequence ID" value="CAH0391555.1"/>
    <property type="molecule type" value="Genomic_DNA"/>
</dbReference>
<feature type="region of interest" description="Disordered" evidence="24">
    <location>
        <begin position="436"/>
        <end position="488"/>
    </location>
</feature>
<dbReference type="CDD" id="cd07718">
    <property type="entry name" value="RNaseZ_ELAC1_ELAC2-C-term-like_MBL-fold"/>
    <property type="match status" value="1"/>
</dbReference>
<dbReference type="Gene3D" id="3.60.15.10">
    <property type="entry name" value="Ribonuclease Z/Hydroxyacylglutathione hydrolase-like"/>
    <property type="match status" value="2"/>
</dbReference>
<dbReference type="GO" id="GO:1990180">
    <property type="term" value="P:mitochondrial tRNA 3'-end processing"/>
    <property type="evidence" value="ECO:0007669"/>
    <property type="project" value="TreeGrafter"/>
</dbReference>
<evidence type="ECO:0000256" key="23">
    <source>
        <dbReference type="ARBA" id="ARBA00047136"/>
    </source>
</evidence>
<evidence type="ECO:0000256" key="11">
    <source>
        <dbReference type="ARBA" id="ARBA00022723"/>
    </source>
</evidence>
<evidence type="ECO:0000256" key="21">
    <source>
        <dbReference type="ARBA" id="ARBA00032616"/>
    </source>
</evidence>
<reference evidence="26" key="1">
    <citation type="submission" date="2021-12" db="EMBL/GenBank/DDBJ databases">
        <authorList>
            <person name="King R."/>
        </authorList>
    </citation>
    <scope>NUCLEOTIDE SEQUENCE</scope>
</reference>
<feature type="region of interest" description="Disordered" evidence="24">
    <location>
        <begin position="207"/>
        <end position="243"/>
    </location>
</feature>
<evidence type="ECO:0000259" key="25">
    <source>
        <dbReference type="Pfam" id="PF13691"/>
    </source>
</evidence>
<dbReference type="GO" id="GO:0046872">
    <property type="term" value="F:metal ion binding"/>
    <property type="evidence" value="ECO:0007669"/>
    <property type="project" value="UniProtKB-KW"/>
</dbReference>
<dbReference type="GO" id="GO:0005634">
    <property type="term" value="C:nucleus"/>
    <property type="evidence" value="ECO:0007669"/>
    <property type="project" value="UniProtKB-SubCell"/>
</dbReference>
<evidence type="ECO:0000256" key="3">
    <source>
        <dbReference type="ARBA" id="ARBA00004123"/>
    </source>
</evidence>
<keyword evidence="12" id="KW-0255">Endonuclease</keyword>
<dbReference type="Proteomes" id="UP001152759">
    <property type="component" value="Chromosome 6"/>
</dbReference>
<feature type="compositionally biased region" description="Polar residues" evidence="24">
    <location>
        <begin position="465"/>
        <end position="488"/>
    </location>
</feature>
<evidence type="ECO:0000256" key="7">
    <source>
        <dbReference type="ARBA" id="ARBA00013357"/>
    </source>
</evidence>
<dbReference type="PANTHER" id="PTHR12553:SF49">
    <property type="entry name" value="ZINC PHOSPHODIESTERASE ELAC PROTEIN 2"/>
    <property type="match status" value="1"/>
</dbReference>
<keyword evidence="11" id="KW-0479">Metal-binding</keyword>
<evidence type="ECO:0000313" key="26">
    <source>
        <dbReference type="EMBL" id="CAH0391555.1"/>
    </source>
</evidence>
<evidence type="ECO:0000256" key="2">
    <source>
        <dbReference type="ARBA" id="ARBA00001947"/>
    </source>
</evidence>
<comment type="function">
    <text evidence="22">Zinc phosphodiesterase, which displays mitochondrial tRNA 3'-processing endonuclease activity. Involved in tRNA maturation, by removing a 3'-trailer from precursor tRNA. Associates with mitochondrial DNA complexes at the nucleoids to initiate RNA processing and ribosome assembly.</text>
</comment>
<evidence type="ECO:0000256" key="20">
    <source>
        <dbReference type="ARBA" id="ARBA00032104"/>
    </source>
</evidence>
<evidence type="ECO:0000313" key="27">
    <source>
        <dbReference type="Proteomes" id="UP001152759"/>
    </source>
</evidence>
<dbReference type="GO" id="GO:0042781">
    <property type="term" value="F:3'-tRNA processing endoribonuclease activity"/>
    <property type="evidence" value="ECO:0007669"/>
    <property type="project" value="UniProtKB-EC"/>
</dbReference>
<keyword evidence="13" id="KW-0378">Hydrolase</keyword>
<name>A0A9P0F4E9_BEMTA</name>
<keyword evidence="17" id="KW-0539">Nucleus</keyword>
<evidence type="ECO:0000256" key="24">
    <source>
        <dbReference type="SAM" id="MobiDB-lite"/>
    </source>
</evidence>
<dbReference type="FunFam" id="3.60.15.10:FF:000014">
    <property type="entry name" value="Zinc phosphodiesterase ELAC protein 2"/>
    <property type="match status" value="1"/>
</dbReference>
<evidence type="ECO:0000256" key="16">
    <source>
        <dbReference type="ARBA" id="ARBA00023128"/>
    </source>
</evidence>
<dbReference type="AlphaFoldDB" id="A0A9P0F4E9"/>
<organism evidence="26 27">
    <name type="scientific">Bemisia tabaci</name>
    <name type="common">Sweetpotato whitefly</name>
    <name type="synonym">Aleurodes tabaci</name>
    <dbReference type="NCBI Taxonomy" id="7038"/>
    <lineage>
        <taxon>Eukaryota</taxon>
        <taxon>Metazoa</taxon>
        <taxon>Ecdysozoa</taxon>
        <taxon>Arthropoda</taxon>
        <taxon>Hexapoda</taxon>
        <taxon>Insecta</taxon>
        <taxon>Pterygota</taxon>
        <taxon>Neoptera</taxon>
        <taxon>Paraneoptera</taxon>
        <taxon>Hemiptera</taxon>
        <taxon>Sternorrhyncha</taxon>
        <taxon>Aleyrodoidea</taxon>
        <taxon>Aleyrodidae</taxon>
        <taxon>Aleyrodinae</taxon>
        <taxon>Bemisia</taxon>
    </lineage>
</organism>
<evidence type="ECO:0000256" key="18">
    <source>
        <dbReference type="ARBA" id="ARBA00030689"/>
    </source>
</evidence>